<dbReference type="InterPro" id="IPR003711">
    <property type="entry name" value="CarD-like/TRCF_RID"/>
</dbReference>
<dbReference type="SUPFAM" id="SSF141259">
    <property type="entry name" value="CarD-like"/>
    <property type="match status" value="1"/>
</dbReference>
<dbReference type="OrthoDB" id="9786074at2"/>
<evidence type="ECO:0000313" key="2">
    <source>
        <dbReference type="EMBL" id="EOD00065.1"/>
    </source>
</evidence>
<name>R1CCQ2_9FIRM</name>
<protein>
    <submittedName>
        <fullName evidence="2">Transcriptional regulator, CarD family</fullName>
    </submittedName>
</protein>
<accession>R1CCQ2</accession>
<dbReference type="RefSeq" id="WP_006314743.1">
    <property type="nucleotide sequence ID" value="NZ_ARZA01000207.1"/>
</dbReference>
<dbReference type="EMBL" id="ARZA01000207">
    <property type="protein sequence ID" value="EOD00065.1"/>
    <property type="molecule type" value="Genomic_DNA"/>
</dbReference>
<dbReference type="eggNOG" id="COG1329">
    <property type="taxonomic scope" value="Bacteria"/>
</dbReference>
<dbReference type="InterPro" id="IPR036101">
    <property type="entry name" value="CarD-like/TRCF_RID_sf"/>
</dbReference>
<dbReference type="PANTHER" id="PTHR38447">
    <property type="entry name" value="TRANSCRIPTION FACTOR YDEB-RELATED"/>
    <property type="match status" value="1"/>
</dbReference>
<dbReference type="PATRIC" id="fig|1304284.3.peg.1843"/>
<dbReference type="PANTHER" id="PTHR38447:SF1">
    <property type="entry name" value="RNA POLYMERASE-BINDING TRANSCRIPTION FACTOR CARD"/>
    <property type="match status" value="1"/>
</dbReference>
<feature type="domain" description="CarD-like/TRCF RNAP-interacting" evidence="1">
    <location>
        <begin position="1"/>
        <end position="111"/>
    </location>
</feature>
<evidence type="ECO:0000259" key="1">
    <source>
        <dbReference type="SMART" id="SM01058"/>
    </source>
</evidence>
<keyword evidence="3" id="KW-1185">Reference proteome</keyword>
<dbReference type="Pfam" id="PF02559">
    <property type="entry name" value="CarD_TRCF_RID"/>
    <property type="match status" value="1"/>
</dbReference>
<dbReference type="InterPro" id="IPR048792">
    <property type="entry name" value="CarD_C"/>
</dbReference>
<dbReference type="GO" id="GO:0009303">
    <property type="term" value="P:rRNA transcription"/>
    <property type="evidence" value="ECO:0007669"/>
    <property type="project" value="TreeGrafter"/>
</dbReference>
<dbReference type="InterPro" id="IPR052531">
    <property type="entry name" value="CarD-like_regulator"/>
</dbReference>
<dbReference type="Pfam" id="PF21095">
    <property type="entry name" value="CarD_C"/>
    <property type="match status" value="1"/>
</dbReference>
<dbReference type="Proteomes" id="UP000013378">
    <property type="component" value="Unassembled WGS sequence"/>
</dbReference>
<dbReference type="AlphaFoldDB" id="R1CCQ2"/>
<organism evidence="2 3">
    <name type="scientific">Caldisalinibacter kiritimatiensis</name>
    <dbReference type="NCBI Taxonomy" id="1304284"/>
    <lineage>
        <taxon>Bacteria</taxon>
        <taxon>Bacillati</taxon>
        <taxon>Bacillota</taxon>
        <taxon>Tissierellia</taxon>
        <taxon>Tissierellales</taxon>
        <taxon>Thermohalobacteraceae</taxon>
        <taxon>Caldisalinibacter</taxon>
    </lineage>
</organism>
<evidence type="ECO:0000313" key="3">
    <source>
        <dbReference type="Proteomes" id="UP000013378"/>
    </source>
</evidence>
<dbReference type="STRING" id="1304284.L21TH_1875"/>
<sequence>MFNIGDKIVYPMHGAGIIESIEEKEILGSKKKYYVMKMPMGDMKVMVPMDNIDDIGIREVISAKEMEQVFAVLGDDQTKMPQNWNRRYRANMDKIKSGDIYEIASVVRNLMIRDKKKGLSTGERKMLNNAKQMLVSEIVLAKEINEQEAEQLIDHIVK</sequence>
<dbReference type="SMART" id="SM01058">
    <property type="entry name" value="CarD_TRCF"/>
    <property type="match status" value="1"/>
</dbReference>
<dbReference type="InterPro" id="IPR042215">
    <property type="entry name" value="CarD-like_C"/>
</dbReference>
<gene>
    <name evidence="2" type="ORF">L21TH_1875</name>
</gene>
<dbReference type="Gene3D" id="1.20.58.1290">
    <property type="entry name" value="CarD-like, C-terminal domain"/>
    <property type="match status" value="1"/>
</dbReference>
<proteinExistence type="predicted"/>
<comment type="caution">
    <text evidence="2">The sequence shown here is derived from an EMBL/GenBank/DDBJ whole genome shotgun (WGS) entry which is preliminary data.</text>
</comment>
<dbReference type="Gene3D" id="2.40.10.170">
    <property type="match status" value="1"/>
</dbReference>
<reference evidence="2 3" key="1">
    <citation type="journal article" date="2015" name="Geomicrobiol. J.">
        <title>Caldisalinibacter kiritimatiensis gen. nov., sp. nov., a moderately thermohalophilic thiosulfate-reducing bacterium from a hypersaline microbial mat.</title>
        <authorList>
            <person name="Ben Hania W."/>
            <person name="Joseph M."/>
            <person name="Fiebig A."/>
            <person name="Bunk B."/>
            <person name="Klenk H.-P."/>
            <person name="Fardeau M.-L."/>
            <person name="Spring S."/>
        </authorList>
    </citation>
    <scope>NUCLEOTIDE SEQUENCE [LARGE SCALE GENOMIC DNA]</scope>
    <source>
        <strain evidence="2 3">L21-TH-D2</strain>
    </source>
</reference>